<keyword evidence="2" id="KW-1185">Reference proteome</keyword>
<dbReference type="Gene3D" id="3.90.550.10">
    <property type="entry name" value="Spore Coat Polysaccharide Biosynthesis Protein SpsA, Chain A"/>
    <property type="match status" value="1"/>
</dbReference>
<dbReference type="OrthoDB" id="9805604at2"/>
<dbReference type="GO" id="GO:0008781">
    <property type="term" value="F:N-acylneuraminate cytidylyltransferase activity"/>
    <property type="evidence" value="ECO:0007669"/>
    <property type="project" value="TreeGrafter"/>
</dbReference>
<dbReference type="PANTHER" id="PTHR21485:SF6">
    <property type="entry name" value="N-ACYLNEURAMINATE CYTIDYLYLTRANSFERASE-RELATED"/>
    <property type="match status" value="1"/>
</dbReference>
<gene>
    <name evidence="1" type="primary">pseF</name>
    <name evidence="1" type="ORF">DRW07_16770</name>
</gene>
<dbReference type="NCBIfam" id="TIGR03584">
    <property type="entry name" value="PseF"/>
    <property type="match status" value="1"/>
</dbReference>
<dbReference type="CDD" id="cd02513">
    <property type="entry name" value="CMP-NeuAc_Synthase"/>
    <property type="match status" value="1"/>
</dbReference>
<dbReference type="InterPro" id="IPR020039">
    <property type="entry name" value="PseF"/>
</dbReference>
<evidence type="ECO:0000313" key="1">
    <source>
        <dbReference type="EMBL" id="RPJ64972.1"/>
    </source>
</evidence>
<dbReference type="AlphaFoldDB" id="A0A3N5XWG6"/>
<accession>A0A3N5XWG6</accession>
<dbReference type="EC" id="2.7.7.81" evidence="1"/>
<organism evidence="1 2">
    <name type="scientific">Alteromonas sediminis</name>
    <dbReference type="NCBI Taxonomy" id="2259342"/>
    <lineage>
        <taxon>Bacteria</taxon>
        <taxon>Pseudomonadati</taxon>
        <taxon>Pseudomonadota</taxon>
        <taxon>Gammaproteobacteria</taxon>
        <taxon>Alteromonadales</taxon>
        <taxon>Alteromonadaceae</taxon>
        <taxon>Alteromonas/Salinimonas group</taxon>
        <taxon>Alteromonas</taxon>
    </lineage>
</organism>
<keyword evidence="1" id="KW-0548">Nucleotidyltransferase</keyword>
<sequence length="239" mass="26946">MHCARFCVTKKSIAVIPARGGSKRIKNKNIREFAGKPLITYSIAAALKSESFDEIVVSTDSQDIAEIALAYGASNIIMRPEELANDHVGTTPVVIHSIKQMERDLGELDYVCCIYATAPFLSEELLRKGLEALKANPQKKYAFSVTTFDFPIQRALRMEKNGVEPLDRSMMIKRSQDLEECYHDAGQFYWGTKKAWIEGAGVFCPHSLPVILPRYLVQDIDTEEDWVRAELMYKAYVAS</sequence>
<dbReference type="PANTHER" id="PTHR21485">
    <property type="entry name" value="HAD SUPERFAMILY MEMBERS CMAS AND KDSC"/>
    <property type="match status" value="1"/>
</dbReference>
<name>A0A3N5XWG6_9ALTE</name>
<comment type="caution">
    <text evidence="1">The sequence shown here is derived from an EMBL/GenBank/DDBJ whole genome shotgun (WGS) entry which is preliminary data.</text>
</comment>
<protein>
    <submittedName>
        <fullName evidence="1">Pseudaminic acid cytidylyltransferase</fullName>
        <ecNumber evidence="1">2.7.7.81</ecNumber>
    </submittedName>
</protein>
<dbReference type="EMBL" id="RPOK01000006">
    <property type="protein sequence ID" value="RPJ64972.1"/>
    <property type="molecule type" value="Genomic_DNA"/>
</dbReference>
<dbReference type="InterPro" id="IPR029044">
    <property type="entry name" value="Nucleotide-diphossugar_trans"/>
</dbReference>
<dbReference type="Proteomes" id="UP000275281">
    <property type="component" value="Unassembled WGS sequence"/>
</dbReference>
<evidence type="ECO:0000313" key="2">
    <source>
        <dbReference type="Proteomes" id="UP000275281"/>
    </source>
</evidence>
<dbReference type="InterPro" id="IPR050793">
    <property type="entry name" value="CMP-NeuNAc_synthase"/>
</dbReference>
<dbReference type="SUPFAM" id="SSF53448">
    <property type="entry name" value="Nucleotide-diphospho-sugar transferases"/>
    <property type="match status" value="1"/>
</dbReference>
<keyword evidence="1" id="KW-0808">Transferase</keyword>
<reference evidence="1 2" key="1">
    <citation type="submission" date="2018-11" db="EMBL/GenBank/DDBJ databases">
        <authorList>
            <person name="Ye M.-Q."/>
            <person name="Du Z.-J."/>
        </authorList>
    </citation>
    <scope>NUCLEOTIDE SEQUENCE [LARGE SCALE GENOMIC DNA]</scope>
    <source>
        <strain evidence="1 2">U0105</strain>
    </source>
</reference>
<dbReference type="Pfam" id="PF02348">
    <property type="entry name" value="CTP_transf_3"/>
    <property type="match status" value="1"/>
</dbReference>
<proteinExistence type="predicted"/>
<dbReference type="InterPro" id="IPR003329">
    <property type="entry name" value="Cytidylyl_trans"/>
</dbReference>